<dbReference type="Pfam" id="PF20499">
    <property type="entry name" value="DUF6729"/>
    <property type="match status" value="2"/>
</dbReference>
<dbReference type="InterPro" id="IPR036236">
    <property type="entry name" value="Znf_C2H2_sf"/>
</dbReference>
<accession>A0ABD0MSP7</accession>
<keyword evidence="4 7" id="KW-0863">Zinc-finger</keyword>
<dbReference type="InterPro" id="IPR013087">
    <property type="entry name" value="Znf_C2H2_type"/>
</dbReference>
<sequence length="1409" mass="157984">MDLEGHKCSVCGSSFSVKSNLTRHMQLHGPKGYVCEACGKSFSLKQQLSSHQKQHLYPCIRLYRQGEAKLQCTDAAKSVAVAPSKAVDPSCVDSEKAEAAAKKAGGEMWKGQLVVTFGKYAGQSFRWLLENDVGWVIWLLSEYCQKGEKNDLLKWQKERLLQYAREFPPVTFHLDKRLEESRKDKGKKAESTLSKFQQDPDYASDAELLAAAETVLEESEVAVSTQLTTWGELTPAVSQDSSHSLSTSQGRPSSPVDTSASETGNILLEGWQKYWEHPPPSTQANGIAPPNIKWLKCDEMYGLFERPSRYKNAKGEIVERRLLKEKMQFHPPPIPTSVKGGLPNMMAFFTTPAFFWRPVGVMQAKIRCPSSNCPAPPGEYLEKKGFGSYARQVCGMKYNYTLLTEKLKCSHCEKMRRAVSKTHSDADSEDEDSHHVQQYIWLAHSPKILMNLAPTIRSMFPAILCGKRAIDKGVVTLLNDRVNSVSMNKVQRVLQQGHDEWYVERRDLYQTLLYEAHTAGSAPSQKSILSFVKAAGTYTPPLPRTPLPCARVLRRAHMIMEMERMPVYRTSILSVTGEILCIDGTRKVLKKIYGDGQGTMQYVTSVLNEWGQFLTTVVVAAESEGCYRRMAKGLMGRFERAKAPAPTVIYADNNCCRDSGSSFLENLFGDWVQKGTVVRLDIRHWLHRWDAVVIKQSHAKYGVFMSALAGAVLAYYKDDMMLLIQAVRKGNQELYASLSDEDMIAFLKPHQIRSYVRRITRGVEETASAIESIITEFKGSAGLDIDGIHLFKSAQAVDSHWATASKHLRCMQDPPGIQLYVSVKVVVLNGVRLNKYRCRRGSNSLEGLHSHLYNAIPSQRCGVMPFQVYLIAFAVQWNSRMKSLRVAGGHGRQTWCMDPRQIQRLNQQADVLFGKEHVLEPNFASPMPYPAVYKDPDEEELLGVEYAMCQSTSFTARNYYAQQVEEEQSREEEETAEQSEDKLSDEGVDMGAESEEDPMDTVSDKHVILTQSEQVEEEDSPALQDVLMTQSHLHLPGLEEGEALALLILELADNSDRHLVPADLRLKIGNAVGALHEHDRSAANFVKRYESRWGYTLFGRCFGADTPETRAAQKTKFSWMKYPQSAQVTEDSRLLYLIIKMLKNRPPASRLTSPTKITNAIKGQYKRIVDRVRDDPILKGLSIPLPNLNAKSISTFMAREEKKANYRATVMPKVKPHQRVLSEEPMPAAPTLPESLPAPDRPQVQYQSLRHTAGKRHGQKRKVDVEMLGNRPIQPNPPVAMYIPPRASAAPVLVVVPAQPQGPSMMLCGASSSQGFIPFTPPPALTSRPIKPHKSMKPCGACQVPQCGGQRKRYTPSKDKAAESSQKIFTYCPATRKSTTSGFEGVVFNSFEHFKSVVDEELKKKKNNN</sequence>
<keyword evidence="11" id="KW-1185">Reference proteome</keyword>
<dbReference type="SMART" id="SM00355">
    <property type="entry name" value="ZnF_C2H2"/>
    <property type="match status" value="2"/>
</dbReference>
<feature type="domain" description="C2H2-type" evidence="9">
    <location>
        <begin position="33"/>
        <end position="55"/>
    </location>
</feature>
<evidence type="ECO:0000259" key="9">
    <source>
        <dbReference type="PROSITE" id="PS50157"/>
    </source>
</evidence>
<dbReference type="InterPro" id="IPR046616">
    <property type="entry name" value="DUF6729"/>
</dbReference>
<dbReference type="PANTHER" id="PTHR47773">
    <property type="entry name" value="SI:DKEY-9I5.2-RELATED"/>
    <property type="match status" value="1"/>
</dbReference>
<dbReference type="EMBL" id="JAMKFB020000146">
    <property type="protein sequence ID" value="KAL0153050.1"/>
    <property type="molecule type" value="Genomic_DNA"/>
</dbReference>
<dbReference type="SUPFAM" id="SSF57667">
    <property type="entry name" value="beta-beta-alpha zinc fingers"/>
    <property type="match status" value="1"/>
</dbReference>
<dbReference type="FunFam" id="3.30.160.60:FF:000065">
    <property type="entry name" value="B-cell CLL/lymphoma 6, member B"/>
    <property type="match status" value="1"/>
</dbReference>
<feature type="compositionally biased region" description="Acidic residues" evidence="8">
    <location>
        <begin position="964"/>
        <end position="978"/>
    </location>
</feature>
<dbReference type="Pfam" id="PF00096">
    <property type="entry name" value="zf-C2H2"/>
    <property type="match status" value="2"/>
</dbReference>
<keyword evidence="3" id="KW-0677">Repeat</keyword>
<protein>
    <recommendedName>
        <fullName evidence="9">C2H2-type domain-containing protein</fullName>
    </recommendedName>
</protein>
<dbReference type="Gene3D" id="3.30.160.60">
    <property type="entry name" value="Classic Zinc Finger"/>
    <property type="match status" value="2"/>
</dbReference>
<gene>
    <name evidence="10" type="ORF">M9458_051649</name>
</gene>
<evidence type="ECO:0000256" key="3">
    <source>
        <dbReference type="ARBA" id="ARBA00022737"/>
    </source>
</evidence>
<dbReference type="Proteomes" id="UP001529510">
    <property type="component" value="Unassembled WGS sequence"/>
</dbReference>
<proteinExistence type="predicted"/>
<feature type="region of interest" description="Disordered" evidence="8">
    <location>
        <begin position="963"/>
        <end position="1002"/>
    </location>
</feature>
<feature type="domain" description="C2H2-type" evidence="9">
    <location>
        <begin position="6"/>
        <end position="28"/>
    </location>
</feature>
<feature type="compositionally biased region" description="Polar residues" evidence="8">
    <location>
        <begin position="249"/>
        <end position="261"/>
    </location>
</feature>
<dbReference type="GO" id="GO:0008270">
    <property type="term" value="F:zinc ion binding"/>
    <property type="evidence" value="ECO:0007669"/>
    <property type="project" value="UniProtKB-KW"/>
</dbReference>
<keyword evidence="2" id="KW-0479">Metal-binding</keyword>
<evidence type="ECO:0000256" key="4">
    <source>
        <dbReference type="ARBA" id="ARBA00022771"/>
    </source>
</evidence>
<evidence type="ECO:0000256" key="6">
    <source>
        <dbReference type="ARBA" id="ARBA00023242"/>
    </source>
</evidence>
<comment type="subcellular location">
    <subcellularLocation>
        <location evidence="1">Nucleus</location>
    </subcellularLocation>
</comment>
<dbReference type="GO" id="GO:0005634">
    <property type="term" value="C:nucleus"/>
    <property type="evidence" value="ECO:0007669"/>
    <property type="project" value="UniProtKB-SubCell"/>
</dbReference>
<dbReference type="PANTHER" id="PTHR47773:SF1">
    <property type="entry name" value="C2H2-TYPE DOMAIN-CONTAINING PROTEIN"/>
    <property type="match status" value="1"/>
</dbReference>
<evidence type="ECO:0000256" key="5">
    <source>
        <dbReference type="ARBA" id="ARBA00022833"/>
    </source>
</evidence>
<dbReference type="PROSITE" id="PS50157">
    <property type="entry name" value="ZINC_FINGER_C2H2_2"/>
    <property type="match status" value="2"/>
</dbReference>
<feature type="compositionally biased region" description="Acidic residues" evidence="8">
    <location>
        <begin position="986"/>
        <end position="999"/>
    </location>
</feature>
<comment type="caution">
    <text evidence="10">The sequence shown here is derived from an EMBL/GenBank/DDBJ whole genome shotgun (WGS) entry which is preliminary data.</text>
</comment>
<keyword evidence="5" id="KW-0862">Zinc</keyword>
<dbReference type="PROSITE" id="PS00028">
    <property type="entry name" value="ZINC_FINGER_C2H2_1"/>
    <property type="match status" value="2"/>
</dbReference>
<reference evidence="10 11" key="1">
    <citation type="submission" date="2024-05" db="EMBL/GenBank/DDBJ databases">
        <title>Genome sequencing and assembly of Indian major carp, Cirrhinus mrigala (Hamilton, 1822).</title>
        <authorList>
            <person name="Mohindra V."/>
            <person name="Chowdhury L.M."/>
            <person name="Lal K."/>
            <person name="Jena J.K."/>
        </authorList>
    </citation>
    <scope>NUCLEOTIDE SEQUENCE [LARGE SCALE GENOMIC DNA]</scope>
    <source>
        <strain evidence="10">CM1030</strain>
        <tissue evidence="10">Blood</tissue>
    </source>
</reference>
<dbReference type="FunFam" id="3.30.160.60:FF:000145">
    <property type="entry name" value="Zinc finger protein 574"/>
    <property type="match status" value="1"/>
</dbReference>
<evidence type="ECO:0000256" key="8">
    <source>
        <dbReference type="SAM" id="MobiDB-lite"/>
    </source>
</evidence>
<feature type="region of interest" description="Disordered" evidence="8">
    <location>
        <begin position="1224"/>
        <end position="1243"/>
    </location>
</feature>
<evidence type="ECO:0000256" key="7">
    <source>
        <dbReference type="PROSITE-ProRule" id="PRU00042"/>
    </source>
</evidence>
<evidence type="ECO:0000313" key="11">
    <source>
        <dbReference type="Proteomes" id="UP001529510"/>
    </source>
</evidence>
<feature type="region of interest" description="Disordered" evidence="8">
    <location>
        <begin position="235"/>
        <end position="261"/>
    </location>
</feature>
<organism evidence="10 11">
    <name type="scientific">Cirrhinus mrigala</name>
    <name type="common">Mrigala</name>
    <dbReference type="NCBI Taxonomy" id="683832"/>
    <lineage>
        <taxon>Eukaryota</taxon>
        <taxon>Metazoa</taxon>
        <taxon>Chordata</taxon>
        <taxon>Craniata</taxon>
        <taxon>Vertebrata</taxon>
        <taxon>Euteleostomi</taxon>
        <taxon>Actinopterygii</taxon>
        <taxon>Neopterygii</taxon>
        <taxon>Teleostei</taxon>
        <taxon>Ostariophysi</taxon>
        <taxon>Cypriniformes</taxon>
        <taxon>Cyprinidae</taxon>
        <taxon>Labeoninae</taxon>
        <taxon>Labeonini</taxon>
        <taxon>Cirrhinus</taxon>
    </lineage>
</organism>
<evidence type="ECO:0000256" key="2">
    <source>
        <dbReference type="ARBA" id="ARBA00022723"/>
    </source>
</evidence>
<feature type="compositionally biased region" description="Low complexity" evidence="8">
    <location>
        <begin position="238"/>
        <end position="248"/>
    </location>
</feature>
<keyword evidence="6" id="KW-0539">Nucleus</keyword>
<evidence type="ECO:0000313" key="10">
    <source>
        <dbReference type="EMBL" id="KAL0153050.1"/>
    </source>
</evidence>
<name>A0ABD0MSP7_CIRMR</name>
<evidence type="ECO:0000256" key="1">
    <source>
        <dbReference type="ARBA" id="ARBA00004123"/>
    </source>
</evidence>